<dbReference type="Proteomes" id="UP000033647">
    <property type="component" value="Unassembled WGS sequence"/>
</dbReference>
<keyword evidence="2" id="KW-0560">Oxidoreductase</keyword>
<evidence type="ECO:0000256" key="2">
    <source>
        <dbReference type="ARBA" id="ARBA00023002"/>
    </source>
</evidence>
<keyword evidence="5" id="KW-1185">Reference proteome</keyword>
<dbReference type="EMBL" id="LAFY01000346">
    <property type="protein sequence ID" value="KJX99670.1"/>
    <property type="molecule type" value="Genomic_DNA"/>
</dbReference>
<sequence>MPSSNRISKVAFVGAGGRSGGFMVDELLRTGKHTVTAITRKESTNKVPDGCQVAKVDYADAETLVEALRGHDALVITMSTSGSSDQQLALIKAASEARVKYVLPNEWGPDTAHPGLMKDVSLFGSKAPVRKAIEKMGNISWIGVACGFWYEWSLAIENSYGFDLNNKAVTFFDDGETKTSTSTWAQLGRAVAALLSLPITAEGADPKACLENFKNGMVYIRSFTVSQKEMFQSVLRVTGTKEEEWNISYEPSSERRANAFKAMQGGDRMGYVRVMYTRVFYPDGSGDFESSKGTANKLLGLPEEDIDEATKYALERARTNPWG</sequence>
<dbReference type="AlphaFoldDB" id="A0A0F4GTZ0"/>
<dbReference type="InterPro" id="IPR008030">
    <property type="entry name" value="NmrA-like"/>
</dbReference>
<dbReference type="SUPFAM" id="SSF51735">
    <property type="entry name" value="NAD(P)-binding Rossmann-fold domains"/>
    <property type="match status" value="1"/>
</dbReference>
<protein>
    <submittedName>
        <fullName evidence="4">Isoflavone reductase family protein (CipA)</fullName>
    </submittedName>
</protein>
<keyword evidence="1" id="KW-0521">NADP</keyword>
<dbReference type="PANTHER" id="PTHR47706:SF7">
    <property type="entry name" value="CIPA-LIKE, PUTATIVE (AFU_ORTHOLOGUE AFUA_1G01630)-RELATED"/>
    <property type="match status" value="1"/>
</dbReference>
<gene>
    <name evidence="4" type="ORF">TI39_contig354g00164</name>
</gene>
<proteinExistence type="predicted"/>
<evidence type="ECO:0000313" key="5">
    <source>
        <dbReference type="Proteomes" id="UP000033647"/>
    </source>
</evidence>
<dbReference type="PANTHER" id="PTHR47706">
    <property type="entry name" value="NMRA-LIKE FAMILY PROTEIN"/>
    <property type="match status" value="1"/>
</dbReference>
<dbReference type="Pfam" id="PF05368">
    <property type="entry name" value="NmrA"/>
    <property type="match status" value="1"/>
</dbReference>
<organism evidence="4 5">
    <name type="scientific">Zymoseptoria brevis</name>
    <dbReference type="NCBI Taxonomy" id="1047168"/>
    <lineage>
        <taxon>Eukaryota</taxon>
        <taxon>Fungi</taxon>
        <taxon>Dikarya</taxon>
        <taxon>Ascomycota</taxon>
        <taxon>Pezizomycotina</taxon>
        <taxon>Dothideomycetes</taxon>
        <taxon>Dothideomycetidae</taxon>
        <taxon>Mycosphaerellales</taxon>
        <taxon>Mycosphaerellaceae</taxon>
        <taxon>Zymoseptoria</taxon>
    </lineage>
</organism>
<dbReference type="Gene3D" id="3.40.50.720">
    <property type="entry name" value="NAD(P)-binding Rossmann-like Domain"/>
    <property type="match status" value="1"/>
</dbReference>
<reference evidence="4 5" key="1">
    <citation type="submission" date="2015-03" db="EMBL/GenBank/DDBJ databases">
        <title>RNA-seq based gene annotation and comparative genomics of four Zymoseptoria species reveal species-specific pathogenicity related genes and transposable element activity.</title>
        <authorList>
            <person name="Grandaubert J."/>
            <person name="Bhattacharyya A."/>
            <person name="Stukenbrock E.H."/>
        </authorList>
    </citation>
    <scope>NUCLEOTIDE SEQUENCE [LARGE SCALE GENOMIC DNA]</scope>
    <source>
        <strain evidence="4 5">Zb18110</strain>
    </source>
</reference>
<evidence type="ECO:0000313" key="4">
    <source>
        <dbReference type="EMBL" id="KJX99670.1"/>
    </source>
</evidence>
<dbReference type="CDD" id="cd05259">
    <property type="entry name" value="PCBER_SDR_a"/>
    <property type="match status" value="1"/>
</dbReference>
<feature type="domain" description="NmrA-like" evidence="3">
    <location>
        <begin position="8"/>
        <end position="139"/>
    </location>
</feature>
<evidence type="ECO:0000256" key="1">
    <source>
        <dbReference type="ARBA" id="ARBA00022857"/>
    </source>
</evidence>
<dbReference type="GO" id="GO:0016491">
    <property type="term" value="F:oxidoreductase activity"/>
    <property type="evidence" value="ECO:0007669"/>
    <property type="project" value="UniProtKB-KW"/>
</dbReference>
<dbReference type="OrthoDB" id="419598at2759"/>
<evidence type="ECO:0000259" key="3">
    <source>
        <dbReference type="Pfam" id="PF05368"/>
    </source>
</evidence>
<dbReference type="STRING" id="1047168.A0A0F4GTZ0"/>
<dbReference type="Gene3D" id="3.90.25.10">
    <property type="entry name" value="UDP-galactose 4-epimerase, domain 1"/>
    <property type="match status" value="1"/>
</dbReference>
<dbReference type="InterPro" id="IPR051609">
    <property type="entry name" value="NmrA/Isoflavone_reductase-like"/>
</dbReference>
<name>A0A0F4GTZ0_9PEZI</name>
<accession>A0A0F4GTZ0</accession>
<comment type="caution">
    <text evidence="4">The sequence shown here is derived from an EMBL/GenBank/DDBJ whole genome shotgun (WGS) entry which is preliminary data.</text>
</comment>
<dbReference type="InterPro" id="IPR045312">
    <property type="entry name" value="PCBER-like"/>
</dbReference>
<dbReference type="InterPro" id="IPR036291">
    <property type="entry name" value="NAD(P)-bd_dom_sf"/>
</dbReference>